<keyword evidence="1" id="KW-1133">Transmembrane helix</keyword>
<evidence type="ECO:0000313" key="2">
    <source>
        <dbReference type="EMBL" id="MED6217719.1"/>
    </source>
</evidence>
<dbReference type="Proteomes" id="UP001341840">
    <property type="component" value="Unassembled WGS sequence"/>
</dbReference>
<proteinExistence type="predicted"/>
<dbReference type="EMBL" id="JASCZI010271925">
    <property type="protein sequence ID" value="MED6217719.1"/>
    <property type="molecule type" value="Genomic_DNA"/>
</dbReference>
<protein>
    <recommendedName>
        <fullName evidence="4">Lysine ketoglutarate reductase trans-splicing-like protein</fullName>
    </recommendedName>
</protein>
<organism evidence="2 3">
    <name type="scientific">Stylosanthes scabra</name>
    <dbReference type="NCBI Taxonomy" id="79078"/>
    <lineage>
        <taxon>Eukaryota</taxon>
        <taxon>Viridiplantae</taxon>
        <taxon>Streptophyta</taxon>
        <taxon>Embryophyta</taxon>
        <taxon>Tracheophyta</taxon>
        <taxon>Spermatophyta</taxon>
        <taxon>Magnoliopsida</taxon>
        <taxon>eudicotyledons</taxon>
        <taxon>Gunneridae</taxon>
        <taxon>Pentapetalae</taxon>
        <taxon>rosids</taxon>
        <taxon>fabids</taxon>
        <taxon>Fabales</taxon>
        <taxon>Fabaceae</taxon>
        <taxon>Papilionoideae</taxon>
        <taxon>50 kb inversion clade</taxon>
        <taxon>dalbergioids sensu lato</taxon>
        <taxon>Dalbergieae</taxon>
        <taxon>Pterocarpus clade</taxon>
        <taxon>Stylosanthes</taxon>
    </lineage>
</organism>
<dbReference type="PANTHER" id="PTHR31210">
    <property type="entry name" value="OS06G0731900 PROTEIN"/>
    <property type="match status" value="1"/>
</dbReference>
<evidence type="ECO:0008006" key="4">
    <source>
        <dbReference type="Google" id="ProtNLM"/>
    </source>
</evidence>
<accession>A0ABU6Z630</accession>
<dbReference type="PANTHER" id="PTHR31210:SF74">
    <property type="entry name" value="LYSINE KETOGLUTARATE REDUCTASE TRANS-SPLICING-LIKE PROTEIN"/>
    <property type="match status" value="1"/>
</dbReference>
<keyword evidence="1" id="KW-0472">Membrane</keyword>
<evidence type="ECO:0000313" key="3">
    <source>
        <dbReference type="Proteomes" id="UP001341840"/>
    </source>
</evidence>
<keyword evidence="3" id="KW-1185">Reference proteome</keyword>
<comment type="caution">
    <text evidence="2">The sequence shown here is derived from an EMBL/GenBank/DDBJ whole genome shotgun (WGS) entry which is preliminary data.</text>
</comment>
<dbReference type="InterPro" id="IPR007877">
    <property type="entry name" value="DUF707"/>
</dbReference>
<name>A0ABU6Z630_9FABA</name>
<dbReference type="Pfam" id="PF05212">
    <property type="entry name" value="DUF707"/>
    <property type="match status" value="1"/>
</dbReference>
<reference evidence="2 3" key="1">
    <citation type="journal article" date="2023" name="Plants (Basel)">
        <title>Bridging the Gap: Combining Genomics and Transcriptomics Approaches to Understand Stylosanthes scabra, an Orphan Legume from the Brazilian Caatinga.</title>
        <authorList>
            <person name="Ferreira-Neto J.R.C."/>
            <person name="da Silva M.D."/>
            <person name="Binneck E."/>
            <person name="de Melo N.F."/>
            <person name="da Silva R.H."/>
            <person name="de Melo A.L.T.M."/>
            <person name="Pandolfi V."/>
            <person name="Bustamante F.O."/>
            <person name="Brasileiro-Vidal A.C."/>
            <person name="Benko-Iseppon A.M."/>
        </authorList>
    </citation>
    <scope>NUCLEOTIDE SEQUENCE [LARGE SCALE GENOMIC DNA]</scope>
    <source>
        <tissue evidence="2">Leaves</tissue>
    </source>
</reference>
<evidence type="ECO:0000256" key="1">
    <source>
        <dbReference type="SAM" id="Phobius"/>
    </source>
</evidence>
<keyword evidence="1" id="KW-0812">Transmembrane</keyword>
<sequence length="399" mass="46031">MKSPSASRGGLVTDSKSKRSYSCFYTLFPAACLICLGLFFATSSFSPGYTEKLISWRANAQKQNLNSLTQKIGTDKVQDKCKNQCRPRGSQTLPAGIVSSTSSFETRPLWDVPAVRKKHHKRRQVTEVNETKNLFAMAVGIKQKDLVDKMVSKFVEANFTIMLFHYDGNVDDWKEFDWNEHAIHVAVLNQGKWWFAKRFLHPDIVEEYDYIFLWDEDLGVEYFHPDNYISIIRSEGLEISQPALEPTLSEVHHQITVRSRRTMVHRRTYKTGGCDLNSPGPPCTGWIEMMAPVFSRPAWRCVWYMIQNDLIHAWGLDMQLGYCAQGDRTKNVGVVDAEYIIHYNRPTLGGVDKTTTDSSQPQEDHRLDVRKLSFRELDIFKKRWETAVKEDPCWVDPFQ</sequence>
<feature type="transmembrane region" description="Helical" evidence="1">
    <location>
        <begin position="21"/>
        <end position="41"/>
    </location>
</feature>
<gene>
    <name evidence="2" type="ORF">PIB30_020350</name>
</gene>